<dbReference type="GO" id="GO:0016780">
    <property type="term" value="F:phosphotransferase activity, for other substituted phosphate groups"/>
    <property type="evidence" value="ECO:0007669"/>
    <property type="project" value="InterPro"/>
</dbReference>
<dbReference type="OrthoDB" id="9790577at2"/>
<dbReference type="Gene3D" id="1.20.120.1760">
    <property type="match status" value="1"/>
</dbReference>
<sequence length="159" mass="16113">MPRDAGRAPGNCLGKADLLPSGLGSRPGRPPLPRPAPVERLRGKGKAGLERLLGPLVRALVRSPVPPNQVTAVSLLLTLAAAGVLAAGHLPAAGALFLLGSALDLLDGTLARASGRATPFGAFLDPTLDRVGEGALPVALWTTGQRIAHVRQQLSGGAP</sequence>
<evidence type="ECO:0000313" key="5">
    <source>
        <dbReference type="Proteomes" id="UP000183104"/>
    </source>
</evidence>
<feature type="compositionally biased region" description="Low complexity" evidence="3">
    <location>
        <begin position="18"/>
        <end position="27"/>
    </location>
</feature>
<dbReference type="InterPro" id="IPR000462">
    <property type="entry name" value="CDP-OH_P_trans"/>
</dbReference>
<dbReference type="Proteomes" id="UP000183104">
    <property type="component" value="Unassembled WGS sequence"/>
</dbReference>
<name>A0A1G5EWE4_9GAMM</name>
<dbReference type="EMBL" id="FMUN01000004">
    <property type="protein sequence ID" value="SCY31287.1"/>
    <property type="molecule type" value="Genomic_DNA"/>
</dbReference>
<reference evidence="5" key="1">
    <citation type="submission" date="2016-10" db="EMBL/GenBank/DDBJ databases">
        <authorList>
            <person name="Varghese N."/>
        </authorList>
    </citation>
    <scope>NUCLEOTIDE SEQUENCE [LARGE SCALE GENOMIC DNA]</scope>
    <source>
        <strain evidence="5">HL 19</strain>
    </source>
</reference>
<proteinExistence type="inferred from homology"/>
<protein>
    <submittedName>
        <fullName evidence="4">CDP-alcohol phosphatidyltransferase</fullName>
    </submittedName>
</protein>
<evidence type="ECO:0000256" key="1">
    <source>
        <dbReference type="ARBA" id="ARBA00022679"/>
    </source>
</evidence>
<keyword evidence="5" id="KW-1185">Reference proteome</keyword>
<evidence type="ECO:0000256" key="3">
    <source>
        <dbReference type="SAM" id="MobiDB-lite"/>
    </source>
</evidence>
<dbReference type="GO" id="GO:0008654">
    <property type="term" value="P:phospholipid biosynthetic process"/>
    <property type="evidence" value="ECO:0007669"/>
    <property type="project" value="InterPro"/>
</dbReference>
<accession>A0A1G5EWE4</accession>
<feature type="region of interest" description="Disordered" evidence="3">
    <location>
        <begin position="1"/>
        <end position="43"/>
    </location>
</feature>
<evidence type="ECO:0000313" key="4">
    <source>
        <dbReference type="EMBL" id="SCY31287.1"/>
    </source>
</evidence>
<dbReference type="Pfam" id="PF01066">
    <property type="entry name" value="CDP-OH_P_transf"/>
    <property type="match status" value="1"/>
</dbReference>
<dbReference type="GO" id="GO:0016020">
    <property type="term" value="C:membrane"/>
    <property type="evidence" value="ECO:0007669"/>
    <property type="project" value="InterPro"/>
</dbReference>
<gene>
    <name evidence="4" type="ORF">SAMN05661077_1802</name>
</gene>
<comment type="similarity">
    <text evidence="2">Belongs to the CDP-alcohol phosphatidyltransferase class-I family.</text>
</comment>
<organism evidence="4 5">
    <name type="scientific">Thiohalorhabdus denitrificans</name>
    <dbReference type="NCBI Taxonomy" id="381306"/>
    <lineage>
        <taxon>Bacteria</taxon>
        <taxon>Pseudomonadati</taxon>
        <taxon>Pseudomonadota</taxon>
        <taxon>Gammaproteobacteria</taxon>
        <taxon>Thiohalorhabdales</taxon>
        <taxon>Thiohalorhabdaceae</taxon>
        <taxon>Thiohalorhabdus</taxon>
    </lineage>
</organism>
<dbReference type="AlphaFoldDB" id="A0A1G5EWE4"/>
<dbReference type="PROSITE" id="PS00379">
    <property type="entry name" value="CDP_ALCOHOL_P_TRANSF"/>
    <property type="match status" value="1"/>
</dbReference>
<keyword evidence="1 2" id="KW-0808">Transferase</keyword>
<dbReference type="InterPro" id="IPR048254">
    <property type="entry name" value="CDP_ALCOHOL_P_TRANSF_CS"/>
</dbReference>
<dbReference type="InterPro" id="IPR043130">
    <property type="entry name" value="CDP-OH_PTrfase_TM_dom"/>
</dbReference>
<evidence type="ECO:0000256" key="2">
    <source>
        <dbReference type="RuleBase" id="RU003750"/>
    </source>
</evidence>